<organism evidence="2 3">
    <name type="scientific">Bacillus yunxiaonensis</name>
    <dbReference type="NCBI Taxonomy" id="3127665"/>
    <lineage>
        <taxon>Bacteria</taxon>
        <taxon>Bacillati</taxon>
        <taxon>Bacillota</taxon>
        <taxon>Bacilli</taxon>
        <taxon>Bacillales</taxon>
        <taxon>Bacillaceae</taxon>
        <taxon>Bacillus</taxon>
    </lineage>
</organism>
<dbReference type="PANTHER" id="PTHR43610">
    <property type="entry name" value="BLL6696 PROTEIN"/>
    <property type="match status" value="1"/>
</dbReference>
<dbReference type="Pfam" id="PF13302">
    <property type="entry name" value="Acetyltransf_3"/>
    <property type="match status" value="1"/>
</dbReference>
<dbReference type="InterPro" id="IPR000182">
    <property type="entry name" value="GNAT_dom"/>
</dbReference>
<dbReference type="RefSeq" id="WP_336480910.1">
    <property type="nucleotide sequence ID" value="NZ_JBAWSV010000001.1"/>
</dbReference>
<dbReference type="SUPFAM" id="SSF55729">
    <property type="entry name" value="Acyl-CoA N-acyltransferases (Nat)"/>
    <property type="match status" value="1"/>
</dbReference>
<keyword evidence="2" id="KW-0808">Transferase</keyword>
<feature type="domain" description="N-acetyltransferase" evidence="1">
    <location>
        <begin position="10"/>
        <end position="175"/>
    </location>
</feature>
<accession>A0ABU8FRE0</accession>
<comment type="caution">
    <text evidence="2">The sequence shown here is derived from an EMBL/GenBank/DDBJ whole genome shotgun (WGS) entry which is preliminary data.</text>
</comment>
<evidence type="ECO:0000313" key="3">
    <source>
        <dbReference type="Proteomes" id="UP001367922"/>
    </source>
</evidence>
<evidence type="ECO:0000259" key="1">
    <source>
        <dbReference type="PROSITE" id="PS51186"/>
    </source>
</evidence>
<name>A0ABU8FRE0_9BACI</name>
<sequence>MEIVYDRARLQLLSINDACSLYSIIEKHPDIWTYLITKMDCLEDMERLVEESVEKYKRGVDLPFIVIDQTTNEIVGTTRLYNISKKHKTTELGHTWYSPSVQRTSVNTECKYMMLRYAFEELGMLRVQIKTDARNEKSQHAIERLGAVKEGILRNERLLPNGYVRDAVVYSIISEDWPSVKERLENKLMCATYK</sequence>
<dbReference type="Gene3D" id="3.40.630.30">
    <property type="match status" value="1"/>
</dbReference>
<protein>
    <submittedName>
        <fullName evidence="2">GNAT family protein</fullName>
        <ecNumber evidence="2">2.-.-.-</ecNumber>
    </submittedName>
</protein>
<dbReference type="InterPro" id="IPR016181">
    <property type="entry name" value="Acyl_CoA_acyltransferase"/>
</dbReference>
<dbReference type="GO" id="GO:0016740">
    <property type="term" value="F:transferase activity"/>
    <property type="evidence" value="ECO:0007669"/>
    <property type="project" value="UniProtKB-KW"/>
</dbReference>
<dbReference type="PROSITE" id="PS51186">
    <property type="entry name" value="GNAT"/>
    <property type="match status" value="1"/>
</dbReference>
<dbReference type="EC" id="2.-.-.-" evidence="2"/>
<gene>
    <name evidence="2" type="ORF">WAX78_03575</name>
</gene>
<proteinExistence type="predicted"/>
<evidence type="ECO:0000313" key="2">
    <source>
        <dbReference type="EMBL" id="MEI4828535.1"/>
    </source>
</evidence>
<dbReference type="PANTHER" id="PTHR43610:SF1">
    <property type="entry name" value="N-ACETYLTRANSFERASE DOMAIN-CONTAINING PROTEIN"/>
    <property type="match status" value="1"/>
</dbReference>
<dbReference type="Proteomes" id="UP001367922">
    <property type="component" value="Unassembled WGS sequence"/>
</dbReference>
<reference evidence="2 3" key="1">
    <citation type="submission" date="2024-01" db="EMBL/GenBank/DDBJ databases">
        <title>Seven novel Bacillus-like species.</title>
        <authorList>
            <person name="Liu G."/>
        </authorList>
    </citation>
    <scope>NUCLEOTIDE SEQUENCE [LARGE SCALE GENOMIC DNA]</scope>
    <source>
        <strain evidence="2 3">FJAT-53711</strain>
    </source>
</reference>
<keyword evidence="3" id="KW-1185">Reference proteome</keyword>
<dbReference type="EMBL" id="JBAWSV010000001">
    <property type="protein sequence ID" value="MEI4828535.1"/>
    <property type="molecule type" value="Genomic_DNA"/>
</dbReference>